<dbReference type="PRINTS" id="PR00449">
    <property type="entry name" value="RASTRNSFRMNG"/>
</dbReference>
<dbReference type="SMART" id="SM00175">
    <property type="entry name" value="RAB"/>
    <property type="match status" value="1"/>
</dbReference>
<keyword evidence="3" id="KW-0342">GTP-binding</keyword>
<dbReference type="FunFam" id="3.40.50.300:FF:001447">
    <property type="entry name" value="Ras-related protein Rab-1B"/>
    <property type="match status" value="1"/>
</dbReference>
<evidence type="ECO:0000313" key="6">
    <source>
        <dbReference type="EMBL" id="KIY61590.1"/>
    </source>
</evidence>
<comment type="similarity">
    <text evidence="1">Belongs to the small GTPase superfamily. Rab family.</text>
</comment>
<dbReference type="NCBIfam" id="TIGR00231">
    <property type="entry name" value="small_GTP"/>
    <property type="match status" value="1"/>
</dbReference>
<dbReference type="GO" id="GO:0005770">
    <property type="term" value="C:late endosome"/>
    <property type="evidence" value="ECO:0007669"/>
    <property type="project" value="TreeGrafter"/>
</dbReference>
<feature type="region of interest" description="Disordered" evidence="5">
    <location>
        <begin position="252"/>
        <end position="279"/>
    </location>
</feature>
<dbReference type="EMBL" id="KN880911">
    <property type="protein sequence ID" value="KIY61590.1"/>
    <property type="molecule type" value="Genomic_DNA"/>
</dbReference>
<dbReference type="GO" id="GO:0000329">
    <property type="term" value="C:fungal-type vacuole membrane"/>
    <property type="evidence" value="ECO:0007669"/>
    <property type="project" value="TreeGrafter"/>
</dbReference>
<dbReference type="GO" id="GO:0032889">
    <property type="term" value="P:regulation of vacuole fusion, non-autophagic"/>
    <property type="evidence" value="ECO:0007669"/>
    <property type="project" value="TreeGrafter"/>
</dbReference>
<evidence type="ECO:0000256" key="2">
    <source>
        <dbReference type="ARBA" id="ARBA00022741"/>
    </source>
</evidence>
<dbReference type="InterPro" id="IPR027417">
    <property type="entry name" value="P-loop_NTPase"/>
</dbReference>
<evidence type="ECO:0000256" key="5">
    <source>
        <dbReference type="SAM" id="MobiDB-lite"/>
    </source>
</evidence>
<dbReference type="PANTHER" id="PTHR47981:SF20">
    <property type="entry name" value="RAS-RELATED PROTEIN RAB-7A"/>
    <property type="match status" value="1"/>
</dbReference>
<reference evidence="6 7" key="1">
    <citation type="journal article" date="2015" name="Fungal Genet. Biol.">
        <title>Evolution of novel wood decay mechanisms in Agaricales revealed by the genome sequences of Fistulina hepatica and Cylindrobasidium torrendii.</title>
        <authorList>
            <person name="Floudas D."/>
            <person name="Held B.W."/>
            <person name="Riley R."/>
            <person name="Nagy L.G."/>
            <person name="Koehler G."/>
            <person name="Ransdell A.S."/>
            <person name="Younus H."/>
            <person name="Chow J."/>
            <person name="Chiniquy J."/>
            <person name="Lipzen A."/>
            <person name="Tritt A."/>
            <person name="Sun H."/>
            <person name="Haridas S."/>
            <person name="LaButti K."/>
            <person name="Ohm R.A."/>
            <person name="Kues U."/>
            <person name="Blanchette R.A."/>
            <person name="Grigoriev I.V."/>
            <person name="Minto R.E."/>
            <person name="Hibbett D.S."/>
        </authorList>
    </citation>
    <scope>NUCLEOTIDE SEQUENCE [LARGE SCALE GENOMIC DNA]</scope>
    <source>
        <strain evidence="6 7">FP15055 ss-10</strain>
    </source>
</reference>
<keyword evidence="2" id="KW-0547">Nucleotide-binding</keyword>
<dbReference type="Proteomes" id="UP000054007">
    <property type="component" value="Unassembled WGS sequence"/>
</dbReference>
<dbReference type="GO" id="GO:0003924">
    <property type="term" value="F:GTPase activity"/>
    <property type="evidence" value="ECO:0007669"/>
    <property type="project" value="InterPro"/>
</dbReference>
<keyword evidence="7" id="KW-1185">Reference proteome</keyword>
<keyword evidence="4" id="KW-0636">Prenylation</keyword>
<proteinExistence type="inferred from homology"/>
<dbReference type="InterPro" id="IPR001806">
    <property type="entry name" value="Small_GTPase"/>
</dbReference>
<dbReference type="PROSITE" id="PS51419">
    <property type="entry name" value="RAB"/>
    <property type="match status" value="1"/>
</dbReference>
<name>A0A0D7AUA8_9AGAR</name>
<keyword evidence="4" id="KW-0449">Lipoprotein</keyword>
<dbReference type="GO" id="GO:0005525">
    <property type="term" value="F:GTP binding"/>
    <property type="evidence" value="ECO:0007669"/>
    <property type="project" value="UniProtKB-KW"/>
</dbReference>
<accession>A0A0D7AUA8</accession>
<dbReference type="STRING" id="1314674.A0A0D7AUA8"/>
<dbReference type="SMART" id="SM00174">
    <property type="entry name" value="RHO"/>
    <property type="match status" value="1"/>
</dbReference>
<evidence type="ECO:0000313" key="7">
    <source>
        <dbReference type="Proteomes" id="UP000054007"/>
    </source>
</evidence>
<dbReference type="AlphaFoldDB" id="A0A0D7AUA8"/>
<gene>
    <name evidence="6" type="ORF">CYLTODRAFT_405458</name>
</gene>
<protein>
    <submittedName>
        <fullName evidence="6">Ras-domain-containing protein</fullName>
    </submittedName>
</protein>
<evidence type="ECO:0000256" key="4">
    <source>
        <dbReference type="ARBA" id="ARBA00023289"/>
    </source>
</evidence>
<dbReference type="PANTHER" id="PTHR47981">
    <property type="entry name" value="RAB FAMILY"/>
    <property type="match status" value="1"/>
</dbReference>
<dbReference type="SMART" id="SM00173">
    <property type="entry name" value="RAS"/>
    <property type="match status" value="1"/>
</dbReference>
<dbReference type="SUPFAM" id="SSF52540">
    <property type="entry name" value="P-loop containing nucleoside triphosphate hydrolases"/>
    <property type="match status" value="1"/>
</dbReference>
<dbReference type="OrthoDB" id="9989112at2759"/>
<dbReference type="PROSITE" id="PS51421">
    <property type="entry name" value="RAS"/>
    <property type="match status" value="1"/>
</dbReference>
<sequence>MPSLNAKVVVVGPSGVGKTSLRSRYLTQRFLNGYRATIGADFVSKTVNVDTDTNVTLQIWDTAGQERFSSLSSAFFRGADAVILVYDVNKRETLDDLVKWWNVFRTGAEWENPADIGAVLVVGNKIDKGTPQVEEKDAQSFVSTLLEIPIPPKCISSPVRAHSPFQFGTMNTTRTALTIYHTPSSSFEDSGSDWATARSFVSAAPTFTTHGRSPSRDRRQRSLDGIVSAKHSLHRSSAESLDTITPFHVRESTARPYSPFSDQTQSPIPPSRPMSPLSRPLSPTLRPGAPFPHLLASAQSGLGVDEVFEFIARAIVTRENSRCSALLDETELDGGSMLRLASRGSMLRLGDAHEYGRGKKRNGSAGTCC</sequence>
<evidence type="ECO:0000256" key="1">
    <source>
        <dbReference type="ARBA" id="ARBA00006270"/>
    </source>
</evidence>
<dbReference type="Gene3D" id="3.40.50.300">
    <property type="entry name" value="P-loop containing nucleotide triphosphate hydrolases"/>
    <property type="match status" value="1"/>
</dbReference>
<organism evidence="6 7">
    <name type="scientific">Cylindrobasidium torrendii FP15055 ss-10</name>
    <dbReference type="NCBI Taxonomy" id="1314674"/>
    <lineage>
        <taxon>Eukaryota</taxon>
        <taxon>Fungi</taxon>
        <taxon>Dikarya</taxon>
        <taxon>Basidiomycota</taxon>
        <taxon>Agaricomycotina</taxon>
        <taxon>Agaricomycetes</taxon>
        <taxon>Agaricomycetidae</taxon>
        <taxon>Agaricales</taxon>
        <taxon>Marasmiineae</taxon>
        <taxon>Physalacriaceae</taxon>
        <taxon>Cylindrobasidium</taxon>
    </lineage>
</organism>
<dbReference type="InterPro" id="IPR005225">
    <property type="entry name" value="Small_GTP-bd"/>
</dbReference>
<dbReference type="Pfam" id="PF00071">
    <property type="entry name" value="Ras"/>
    <property type="match status" value="1"/>
</dbReference>
<evidence type="ECO:0000256" key="3">
    <source>
        <dbReference type="ARBA" id="ARBA00023134"/>
    </source>
</evidence>